<dbReference type="AlphaFoldDB" id="A0AAD5WHF1"/>
<keyword evidence="2" id="KW-1185">Reference proteome</keyword>
<proteinExistence type="predicted"/>
<gene>
    <name evidence="1" type="ORF">KIN20_031659</name>
</gene>
<dbReference type="Proteomes" id="UP001196413">
    <property type="component" value="Unassembled WGS sequence"/>
</dbReference>
<evidence type="ECO:0000313" key="2">
    <source>
        <dbReference type="Proteomes" id="UP001196413"/>
    </source>
</evidence>
<reference evidence="1" key="1">
    <citation type="submission" date="2021-06" db="EMBL/GenBank/DDBJ databases">
        <title>Parelaphostrongylus tenuis whole genome reference sequence.</title>
        <authorList>
            <person name="Garwood T.J."/>
            <person name="Larsen P.A."/>
            <person name="Fountain-Jones N.M."/>
            <person name="Garbe J.R."/>
            <person name="Macchietto M.G."/>
            <person name="Kania S.A."/>
            <person name="Gerhold R.W."/>
            <person name="Richards J.E."/>
            <person name="Wolf T.M."/>
        </authorList>
    </citation>
    <scope>NUCLEOTIDE SEQUENCE</scope>
    <source>
        <strain evidence="1">MNPRO001-30</strain>
        <tissue evidence="1">Meninges</tissue>
    </source>
</reference>
<accession>A0AAD5WHF1</accession>
<sequence length="140" mass="15821">MTPFSPLLPSMRMQMLGTCSEQLYSSCVKVKEVLNAGLCGETPIIIAFFALFSSKSLPIRVYSDRITAAYRSPIKFEREGQLGSQETSYATSKAFDKQRKLQRTRAADADSGAQPTKWQRRFLVLTRLYSRKIDIPPYVA</sequence>
<evidence type="ECO:0000313" key="1">
    <source>
        <dbReference type="EMBL" id="KAJ1370026.1"/>
    </source>
</evidence>
<organism evidence="1 2">
    <name type="scientific">Parelaphostrongylus tenuis</name>
    <name type="common">Meningeal worm</name>
    <dbReference type="NCBI Taxonomy" id="148309"/>
    <lineage>
        <taxon>Eukaryota</taxon>
        <taxon>Metazoa</taxon>
        <taxon>Ecdysozoa</taxon>
        <taxon>Nematoda</taxon>
        <taxon>Chromadorea</taxon>
        <taxon>Rhabditida</taxon>
        <taxon>Rhabditina</taxon>
        <taxon>Rhabditomorpha</taxon>
        <taxon>Strongyloidea</taxon>
        <taxon>Metastrongylidae</taxon>
        <taxon>Parelaphostrongylus</taxon>
    </lineage>
</organism>
<protein>
    <submittedName>
        <fullName evidence="1">Uncharacterized protein</fullName>
    </submittedName>
</protein>
<dbReference type="EMBL" id="JAHQIW010006717">
    <property type="protein sequence ID" value="KAJ1370026.1"/>
    <property type="molecule type" value="Genomic_DNA"/>
</dbReference>
<name>A0AAD5WHF1_PARTN</name>
<comment type="caution">
    <text evidence="1">The sequence shown here is derived from an EMBL/GenBank/DDBJ whole genome shotgun (WGS) entry which is preliminary data.</text>
</comment>